<comment type="cofactor">
    <cofactor evidence="1 6">
        <name>FAD</name>
        <dbReference type="ChEBI" id="CHEBI:57692"/>
    </cofactor>
</comment>
<keyword evidence="5 6" id="KW-0560">Oxidoreductase</keyword>
<dbReference type="Gene3D" id="2.40.110.10">
    <property type="entry name" value="Butyryl-CoA Dehydrogenase, subunit A, domain 2"/>
    <property type="match status" value="1"/>
</dbReference>
<comment type="similarity">
    <text evidence="2 6">Belongs to the acyl-CoA dehydrogenase family.</text>
</comment>
<dbReference type="Pfam" id="PF02770">
    <property type="entry name" value="Acyl-CoA_dh_M"/>
    <property type="match status" value="1"/>
</dbReference>
<keyword evidence="4 6" id="KW-0274">FAD</keyword>
<evidence type="ECO:0000259" key="9">
    <source>
        <dbReference type="Pfam" id="PF02770"/>
    </source>
</evidence>
<proteinExistence type="inferred from homology"/>
<evidence type="ECO:0000256" key="3">
    <source>
        <dbReference type="ARBA" id="ARBA00022630"/>
    </source>
</evidence>
<dbReference type="InterPro" id="IPR013786">
    <property type="entry name" value="AcylCoA_DH/ox_N"/>
</dbReference>
<dbReference type="InterPro" id="IPR037069">
    <property type="entry name" value="AcylCoA_DH/ox_N_sf"/>
</dbReference>
<evidence type="ECO:0000256" key="7">
    <source>
        <dbReference type="SAM" id="MobiDB-lite"/>
    </source>
</evidence>
<feature type="region of interest" description="Disordered" evidence="7">
    <location>
        <begin position="475"/>
        <end position="538"/>
    </location>
</feature>
<dbReference type="SUPFAM" id="SSF56645">
    <property type="entry name" value="Acyl-CoA dehydrogenase NM domain-like"/>
    <property type="match status" value="1"/>
</dbReference>
<dbReference type="GO" id="GO:0050660">
    <property type="term" value="F:flavin adenine dinucleotide binding"/>
    <property type="evidence" value="ECO:0007669"/>
    <property type="project" value="InterPro"/>
</dbReference>
<dbReference type="GO" id="GO:0016627">
    <property type="term" value="F:oxidoreductase activity, acting on the CH-CH group of donors"/>
    <property type="evidence" value="ECO:0007669"/>
    <property type="project" value="InterPro"/>
</dbReference>
<evidence type="ECO:0000313" key="12">
    <source>
        <dbReference type="Proteomes" id="UP000020825"/>
    </source>
</evidence>
<feature type="domain" description="Acyl-CoA oxidase/dehydrogenase middle" evidence="9">
    <location>
        <begin position="125"/>
        <end position="219"/>
    </location>
</feature>
<organism evidence="11 12">
    <name type="scientific">Mycobacterium intracellulare 1956</name>
    <dbReference type="NCBI Taxonomy" id="1299331"/>
    <lineage>
        <taxon>Bacteria</taxon>
        <taxon>Bacillati</taxon>
        <taxon>Actinomycetota</taxon>
        <taxon>Actinomycetes</taxon>
        <taxon>Mycobacteriales</taxon>
        <taxon>Mycobacteriaceae</taxon>
        <taxon>Mycobacterium</taxon>
        <taxon>Mycobacterium avium complex (MAC)</taxon>
    </lineage>
</organism>
<dbReference type="Proteomes" id="UP000020825">
    <property type="component" value="Unassembled WGS sequence"/>
</dbReference>
<feature type="compositionally biased region" description="Basic residues" evidence="7">
    <location>
        <begin position="529"/>
        <end position="538"/>
    </location>
</feature>
<feature type="region of interest" description="Disordered" evidence="7">
    <location>
        <begin position="390"/>
        <end position="460"/>
    </location>
</feature>
<feature type="domain" description="Acyl-CoA dehydrogenase/oxidase N-terminal" evidence="10">
    <location>
        <begin position="9"/>
        <end position="121"/>
    </location>
</feature>
<sequence>MDYDLGDDAGQLRSHLRELVANHIPADFLGACTENPQDLATTETFCKLLATEGLLALAWPKEHGGGGGSVWQQTVLREEMWAQHEPRGPQYMGINWVGPALMRYGTEEQKAKHLAAIAAGDVIWCQGFSEPEAGTDLVSLRTRAVADGDGWRITGQKVWTSYALMASWCVLAACTDPDAPKHKRLTLFLIPMDRPGFTVRPIPSMLGPHHLNEMFLDDVQAFPGDVLGEVGDGWRVMREALAFERVGIARYARCESLLERMRSQLGDEWDELPETIRTRWVRALVDLRVARLLAYRAVSLQDDPRRRARPPAPRASSRRPSISRWPSCCSTCWAPRRWTAAVPRRCTGRSKTIGVTHRRPPSHRAPSKCRRCWWHETCWEEAGENRSATRHQRLRRRRGQAAHPIRRTAGRAARRGRRLRPGRGPCRVERGGRVRPGRALVPGRSAGRRGAVPGRRRHGAALSTCGGAVVDRWRAAGPGESESPAHRPRRFGRRLDRRGPGRQPVPAAAGRAHRRQAGAVPGSGDLGRTRGKRRSPRR</sequence>
<dbReference type="SUPFAM" id="SSF47203">
    <property type="entry name" value="Acyl-CoA dehydrogenase C-terminal domain-like"/>
    <property type="match status" value="1"/>
</dbReference>
<dbReference type="EMBL" id="JAOG01000001">
    <property type="protein sequence ID" value="EUA58210.1"/>
    <property type="molecule type" value="Genomic_DNA"/>
</dbReference>
<feature type="domain" description="Acyl-CoA dehydrogenase/oxidase C-terminal" evidence="8">
    <location>
        <begin position="231"/>
        <end position="306"/>
    </location>
</feature>
<accession>X8CSH6</accession>
<dbReference type="InterPro" id="IPR052161">
    <property type="entry name" value="Mycobact_Acyl-CoA_DH"/>
</dbReference>
<dbReference type="PANTHER" id="PTHR43292">
    <property type="entry name" value="ACYL-COA DEHYDROGENASE"/>
    <property type="match status" value="1"/>
</dbReference>
<evidence type="ECO:0000256" key="4">
    <source>
        <dbReference type="ARBA" id="ARBA00022827"/>
    </source>
</evidence>
<evidence type="ECO:0000259" key="8">
    <source>
        <dbReference type="Pfam" id="PF00441"/>
    </source>
</evidence>
<reference evidence="11 12" key="1">
    <citation type="submission" date="2013-12" db="EMBL/GenBank/DDBJ databases">
        <authorList>
            <person name="Zelazny A."/>
            <person name="Olivier K."/>
            <person name="Holland S."/>
            <person name="Lenaerts A."/>
            <person name="Ordway D."/>
            <person name="DeGroote M.A."/>
            <person name="Parker T."/>
            <person name="Sizemore C."/>
            <person name="Tallon L.J."/>
            <person name="Sadzewicz L.K."/>
            <person name="Sengamalay N."/>
            <person name="Fraser C.M."/>
            <person name="Hine E."/>
            <person name="Shefchek K.A."/>
            <person name="Das S.P."/>
            <person name="Tettelin H."/>
        </authorList>
    </citation>
    <scope>NUCLEOTIDE SEQUENCE [LARGE SCALE GENOMIC DNA]</scope>
    <source>
        <strain evidence="11 12">1956</strain>
    </source>
</reference>
<gene>
    <name evidence="11" type="ORF">I550_1347</name>
</gene>
<protein>
    <submittedName>
        <fullName evidence="11">Acyl-CoA dehydrogenase, C-terminal domain protein</fullName>
    </submittedName>
</protein>
<feature type="compositionally biased region" description="Basic residues" evidence="7">
    <location>
        <begin position="390"/>
        <end position="421"/>
    </location>
</feature>
<evidence type="ECO:0000256" key="5">
    <source>
        <dbReference type="ARBA" id="ARBA00023002"/>
    </source>
</evidence>
<name>X8CSH6_MYCIT</name>
<evidence type="ECO:0000256" key="2">
    <source>
        <dbReference type="ARBA" id="ARBA00009347"/>
    </source>
</evidence>
<dbReference type="InterPro" id="IPR006091">
    <property type="entry name" value="Acyl-CoA_Oxase/DH_mid-dom"/>
</dbReference>
<dbReference type="AlphaFoldDB" id="X8CSH6"/>
<dbReference type="Gene3D" id="1.10.540.10">
    <property type="entry name" value="Acyl-CoA dehydrogenase/oxidase, N-terminal domain"/>
    <property type="match status" value="1"/>
</dbReference>
<dbReference type="Pfam" id="PF00441">
    <property type="entry name" value="Acyl-CoA_dh_1"/>
    <property type="match status" value="1"/>
</dbReference>
<evidence type="ECO:0000256" key="1">
    <source>
        <dbReference type="ARBA" id="ARBA00001974"/>
    </source>
</evidence>
<evidence type="ECO:0000259" key="10">
    <source>
        <dbReference type="Pfam" id="PF02771"/>
    </source>
</evidence>
<evidence type="ECO:0000256" key="6">
    <source>
        <dbReference type="RuleBase" id="RU362125"/>
    </source>
</evidence>
<feature type="compositionally biased region" description="Low complexity" evidence="7">
    <location>
        <begin position="501"/>
        <end position="510"/>
    </location>
</feature>
<dbReference type="Gene3D" id="1.20.140.10">
    <property type="entry name" value="Butyryl-CoA Dehydrogenase, subunit A, domain 3"/>
    <property type="match status" value="1"/>
</dbReference>
<evidence type="ECO:0000313" key="11">
    <source>
        <dbReference type="EMBL" id="EUA58210.1"/>
    </source>
</evidence>
<dbReference type="InterPro" id="IPR046373">
    <property type="entry name" value="Acyl-CoA_Oxase/DH_mid-dom_sf"/>
</dbReference>
<dbReference type="Pfam" id="PF02771">
    <property type="entry name" value="Acyl-CoA_dh_N"/>
    <property type="match status" value="1"/>
</dbReference>
<dbReference type="PANTHER" id="PTHR43292:SF3">
    <property type="entry name" value="ACYL-COA DEHYDROGENASE FADE29"/>
    <property type="match status" value="1"/>
</dbReference>
<dbReference type="InterPro" id="IPR036250">
    <property type="entry name" value="AcylCo_DH-like_C"/>
</dbReference>
<feature type="compositionally biased region" description="Low complexity" evidence="7">
    <location>
        <begin position="443"/>
        <end position="453"/>
    </location>
</feature>
<keyword evidence="3 6" id="KW-0285">Flavoprotein</keyword>
<dbReference type="InterPro" id="IPR009075">
    <property type="entry name" value="AcylCo_DH/oxidase_C"/>
</dbReference>
<dbReference type="InterPro" id="IPR009100">
    <property type="entry name" value="AcylCoA_DH/oxidase_NM_dom_sf"/>
</dbReference>
<dbReference type="GO" id="GO:0005886">
    <property type="term" value="C:plasma membrane"/>
    <property type="evidence" value="ECO:0007669"/>
    <property type="project" value="TreeGrafter"/>
</dbReference>
<comment type="caution">
    <text evidence="11">The sequence shown here is derived from an EMBL/GenBank/DDBJ whole genome shotgun (WGS) entry which is preliminary data.</text>
</comment>